<evidence type="ECO:0000313" key="1">
    <source>
        <dbReference type="EMBL" id="VYT25962.1"/>
    </source>
</evidence>
<sequence>MKKGQRLLCSDAFISTSNDKLFYKILSVQNSVDNNMDCQWNYTKHIKKGH</sequence>
<accession>A0A6N2VAM1</accession>
<dbReference type="AlphaFoldDB" id="A0A6N2VAM1"/>
<reference evidence="1" key="1">
    <citation type="submission" date="2019-11" db="EMBL/GenBank/DDBJ databases">
        <authorList>
            <person name="Feng L."/>
        </authorList>
    </citation>
    <scope>NUCLEOTIDE SEQUENCE</scope>
    <source>
        <strain evidence="1">CnexileLFYP112</strain>
    </source>
</reference>
<name>A0A6N2VAM1_9FIRM</name>
<dbReference type="EMBL" id="CACRTG010000021">
    <property type="protein sequence ID" value="VYT25962.1"/>
    <property type="molecule type" value="Genomic_DNA"/>
</dbReference>
<protein>
    <submittedName>
        <fullName evidence="1">Uncharacterized protein</fullName>
    </submittedName>
</protein>
<organism evidence="1">
    <name type="scientific">[Clostridium] nexile</name>
    <dbReference type="NCBI Taxonomy" id="29361"/>
    <lineage>
        <taxon>Bacteria</taxon>
        <taxon>Bacillati</taxon>
        <taxon>Bacillota</taxon>
        <taxon>Clostridia</taxon>
        <taxon>Lachnospirales</taxon>
        <taxon>Lachnospiraceae</taxon>
        <taxon>Tyzzerella</taxon>
    </lineage>
</organism>
<gene>
    <name evidence="1" type="ORF">CNLFYP112_02536</name>
</gene>
<proteinExistence type="predicted"/>